<protein>
    <submittedName>
        <fullName evidence="2">Uncharacterized protein</fullName>
    </submittedName>
</protein>
<feature type="compositionally biased region" description="Polar residues" evidence="1">
    <location>
        <begin position="24"/>
        <end position="36"/>
    </location>
</feature>
<keyword evidence="3" id="KW-1185">Reference proteome</keyword>
<evidence type="ECO:0000256" key="1">
    <source>
        <dbReference type="SAM" id="MobiDB-lite"/>
    </source>
</evidence>
<reference evidence="2 3" key="1">
    <citation type="submission" date="2009-12" db="EMBL/GenBank/DDBJ databases">
        <title>The draft genome of Batrachochytrium dendrobatidis.</title>
        <authorList>
            <consortium name="US DOE Joint Genome Institute (JGI-PGF)"/>
            <person name="Kuo A."/>
            <person name="Salamov A."/>
            <person name="Schmutz J."/>
            <person name="Lucas S."/>
            <person name="Pitluck S."/>
            <person name="Rosenblum E."/>
            <person name="Stajich J."/>
            <person name="Eisen M."/>
            <person name="Grigoriev I.V."/>
        </authorList>
    </citation>
    <scope>NUCLEOTIDE SEQUENCE [LARGE SCALE GENOMIC DNA]</scope>
    <source>
        <strain evidence="3">JAM81 / FGSC 10211</strain>
    </source>
</reference>
<proteinExistence type="predicted"/>
<feature type="region of interest" description="Disordered" evidence="1">
    <location>
        <begin position="112"/>
        <end position="131"/>
    </location>
</feature>
<evidence type="ECO:0000313" key="3">
    <source>
        <dbReference type="Proteomes" id="UP000007241"/>
    </source>
</evidence>
<dbReference type="AlphaFoldDB" id="F4P1F0"/>
<dbReference type="Proteomes" id="UP000007241">
    <property type="component" value="Unassembled WGS sequence"/>
</dbReference>
<name>F4P1F0_BATDJ</name>
<feature type="region of interest" description="Disordered" evidence="1">
    <location>
        <begin position="20"/>
        <end position="103"/>
    </location>
</feature>
<dbReference type="EMBL" id="GL882883">
    <property type="protein sequence ID" value="EGF80625.1"/>
    <property type="molecule type" value="Genomic_DNA"/>
</dbReference>
<dbReference type="OrthoDB" id="2163429at2759"/>
<dbReference type="InParanoid" id="F4P1F0"/>
<feature type="compositionally biased region" description="Polar residues" evidence="1">
    <location>
        <begin position="53"/>
        <end position="77"/>
    </location>
</feature>
<dbReference type="GeneID" id="18238484"/>
<feature type="compositionally biased region" description="Basic and acidic residues" evidence="1">
    <location>
        <begin position="80"/>
        <end position="92"/>
    </location>
</feature>
<accession>F4P1F0</accession>
<organism evidence="2 3">
    <name type="scientific">Batrachochytrium dendrobatidis (strain JAM81 / FGSC 10211)</name>
    <name type="common">Frog chytrid fungus</name>
    <dbReference type="NCBI Taxonomy" id="684364"/>
    <lineage>
        <taxon>Eukaryota</taxon>
        <taxon>Fungi</taxon>
        <taxon>Fungi incertae sedis</taxon>
        <taxon>Chytridiomycota</taxon>
        <taxon>Chytridiomycota incertae sedis</taxon>
        <taxon>Chytridiomycetes</taxon>
        <taxon>Rhizophydiales</taxon>
        <taxon>Rhizophydiales incertae sedis</taxon>
        <taxon>Batrachochytrium</taxon>
    </lineage>
</organism>
<sequence length="182" mass="20876">MAQQHQGSLLGALAHLTKMEQRPDVQQQQNTPQSYHQYPVQHHQPDASFGYNGISNEHTNPQSYQHRNNRNTHQWNATERGGKNRRGGDRSNRGGNRQFQSNPVQFSRQNAYRKQKQDIHSNQEMGPKVGPAGERIWQIGRGVYMIDGDEAYFKHSFIDDPWLLLVQQKAGSQHSIYSSTPS</sequence>
<gene>
    <name evidence="2" type="ORF">BATDEDRAFT_24392</name>
</gene>
<dbReference type="HOGENOM" id="CLU_1481711_0_0_1"/>
<dbReference type="RefSeq" id="XP_006678439.1">
    <property type="nucleotide sequence ID" value="XM_006678376.1"/>
</dbReference>
<evidence type="ECO:0000313" key="2">
    <source>
        <dbReference type="EMBL" id="EGF80625.1"/>
    </source>
</evidence>